<feature type="compositionally biased region" description="Gly residues" evidence="1">
    <location>
        <begin position="1"/>
        <end position="11"/>
    </location>
</feature>
<accession>A0A0N1P8X3</accession>
<comment type="caution">
    <text evidence="2">The sequence shown here is derived from an EMBL/GenBank/DDBJ whole genome shotgun (WGS) entry which is preliminary data.</text>
</comment>
<evidence type="ECO:0000256" key="1">
    <source>
        <dbReference type="SAM" id="MobiDB-lite"/>
    </source>
</evidence>
<dbReference type="AlphaFoldDB" id="A0A0N1P8X3"/>
<organism evidence="2 3">
    <name type="scientific">Leptomonas seymouri</name>
    <dbReference type="NCBI Taxonomy" id="5684"/>
    <lineage>
        <taxon>Eukaryota</taxon>
        <taxon>Discoba</taxon>
        <taxon>Euglenozoa</taxon>
        <taxon>Kinetoplastea</taxon>
        <taxon>Metakinetoplastina</taxon>
        <taxon>Trypanosomatida</taxon>
        <taxon>Trypanosomatidae</taxon>
        <taxon>Leishmaniinae</taxon>
        <taxon>Leptomonas</taxon>
    </lineage>
</organism>
<reference evidence="2 3" key="1">
    <citation type="journal article" date="2015" name="PLoS Pathog.">
        <title>Leptomonas seymouri: Adaptations to the Dixenous Life Cycle Analyzed by Genome Sequencing, Transcriptome Profiling and Co-infection with Leishmania donovani.</title>
        <authorList>
            <person name="Kraeva N."/>
            <person name="Butenko A."/>
            <person name="Hlavacova J."/>
            <person name="Kostygov A."/>
            <person name="Myskova J."/>
            <person name="Grybchuk D."/>
            <person name="Lestinova T."/>
            <person name="Votypka J."/>
            <person name="Volf P."/>
            <person name="Opperdoes F."/>
            <person name="Flegontov P."/>
            <person name="Lukes J."/>
            <person name="Yurchenko V."/>
        </authorList>
    </citation>
    <scope>NUCLEOTIDE SEQUENCE [LARGE SCALE GENOMIC DNA]</scope>
    <source>
        <strain evidence="2 3">ATCC 30220</strain>
    </source>
</reference>
<feature type="region of interest" description="Disordered" evidence="1">
    <location>
        <begin position="1"/>
        <end position="141"/>
    </location>
</feature>
<feature type="compositionally biased region" description="Polar residues" evidence="1">
    <location>
        <begin position="157"/>
        <end position="183"/>
    </location>
</feature>
<gene>
    <name evidence="2" type="ORF">ABL78_8499</name>
</gene>
<dbReference type="Proteomes" id="UP000038009">
    <property type="component" value="Unassembled WGS sequence"/>
</dbReference>
<keyword evidence="3" id="KW-1185">Reference proteome</keyword>
<feature type="region of interest" description="Disordered" evidence="1">
    <location>
        <begin position="157"/>
        <end position="186"/>
    </location>
</feature>
<proteinExistence type="predicted"/>
<name>A0A0N1P8X3_LEPSE</name>
<dbReference type="VEuPathDB" id="TriTrypDB:Lsey_0892_0010"/>
<evidence type="ECO:0000313" key="2">
    <source>
        <dbReference type="EMBL" id="KPI82491.1"/>
    </source>
</evidence>
<dbReference type="EMBL" id="LJSK01000890">
    <property type="protein sequence ID" value="KPI82491.1"/>
    <property type="molecule type" value="Genomic_DNA"/>
</dbReference>
<evidence type="ECO:0000313" key="3">
    <source>
        <dbReference type="Proteomes" id="UP000038009"/>
    </source>
</evidence>
<protein>
    <submittedName>
        <fullName evidence="2">Uncharacterized protein</fullName>
    </submittedName>
</protein>
<sequence length="268" mass="29068">MPCLWGAGGPAGHHRSPRLTPMSGFEMDSPATRLLEENGSPPPHEREAPRQRPPPPPHAPCGGGRARNVPIGTARHRTAARSLHTLLRRKPSPVDRKRTMPSPPMAAQVCQGSALPRRRASCAAHPDRTLTKPTPRSAGRCSAVAERRVLRCYGANGNVSSLRRDPATTSPATSPRGRQSVSPRRSWYRRFTPALQGCKQDVAPVAALRRTRWEDAPAARARTCRGALQSGGQCSRSASASRPCLHTVTSKHDLGHSPSLLPHKRICR</sequence>